<dbReference type="Proteomes" id="UP001303587">
    <property type="component" value="Chromosome"/>
</dbReference>
<evidence type="ECO:0000256" key="1">
    <source>
        <dbReference type="ARBA" id="ARBA00022723"/>
    </source>
</evidence>
<feature type="domain" description="Radical SAM core" evidence="5">
    <location>
        <begin position="26"/>
        <end position="200"/>
    </location>
</feature>
<evidence type="ECO:0000256" key="4">
    <source>
        <dbReference type="SAM" id="MobiDB-lite"/>
    </source>
</evidence>
<dbReference type="PANTHER" id="PTHR43432:SF3">
    <property type="entry name" value="SLR0285 PROTEIN"/>
    <property type="match status" value="1"/>
</dbReference>
<dbReference type="SUPFAM" id="SSF102114">
    <property type="entry name" value="Radical SAM enzymes"/>
    <property type="match status" value="1"/>
</dbReference>
<dbReference type="GO" id="GO:0046872">
    <property type="term" value="F:metal ion binding"/>
    <property type="evidence" value="ECO:0007669"/>
    <property type="project" value="UniProtKB-KW"/>
</dbReference>
<reference evidence="6 7" key="1">
    <citation type="submission" date="2023-07" db="EMBL/GenBank/DDBJ databases">
        <title>Closed genoem sequence of Methanosarcinaceae archaeon Ac7.</title>
        <authorList>
            <person name="Poehlein A."/>
            <person name="Protasov E."/>
            <person name="Platt K."/>
            <person name="Reeh H."/>
            <person name="Daniel R."/>
            <person name="Brune A."/>
        </authorList>
    </citation>
    <scope>NUCLEOTIDE SEQUENCE [LARGE SCALE GENOMIC DNA]</scope>
    <source>
        <strain evidence="6 7">Ac7</strain>
    </source>
</reference>
<feature type="compositionally biased region" description="Low complexity" evidence="4">
    <location>
        <begin position="274"/>
        <end position="286"/>
    </location>
</feature>
<keyword evidence="1" id="KW-0479">Metal-binding</keyword>
<accession>A0AA96VEX4</accession>
<gene>
    <name evidence="6" type="ORF">MsAc7_09020</name>
</gene>
<dbReference type="InterPro" id="IPR007197">
    <property type="entry name" value="rSAM"/>
</dbReference>
<dbReference type="EMBL" id="CP131060">
    <property type="protein sequence ID" value="WNY25352.1"/>
    <property type="molecule type" value="Genomic_DNA"/>
</dbReference>
<sequence length="286" mass="32944">MKKVTGFIERKSLLYKTDVEYGDYTVNHLKGCSHGCLYPCYAFMMAKRFERMSYEEWLEPKIVSNALELLDKEIPKNKHKIKSVHLSFSTDPFMYGYEDIADLSINVIKKLNNSDIPCTALTKGVLPERLAELSPKNQYGITLISLDEDFRKKMEPGSAPYLERISSLKRLHDAGCKTWVSIEPYPTPNIVEQDFSEILNSIEFADKIIFGRLNYNSQVSAYKEYKEYYNDLAKQVQKYCRLNRKECHIKNGTLTVLDKKPTAKKSNETKIKSKVNNSSKNCSPTV</sequence>
<protein>
    <recommendedName>
        <fullName evidence="5">Radical SAM core domain-containing protein</fullName>
    </recommendedName>
</protein>
<dbReference type="RefSeq" id="WP_338103385.1">
    <property type="nucleotide sequence ID" value="NZ_CP131060.1"/>
</dbReference>
<dbReference type="SFLD" id="SFLDS00029">
    <property type="entry name" value="Radical_SAM"/>
    <property type="match status" value="1"/>
</dbReference>
<dbReference type="InterPro" id="IPR040086">
    <property type="entry name" value="MJ0683-like"/>
</dbReference>
<keyword evidence="3" id="KW-0411">Iron-sulfur</keyword>
<dbReference type="GO" id="GO:0051536">
    <property type="term" value="F:iron-sulfur cluster binding"/>
    <property type="evidence" value="ECO:0007669"/>
    <property type="project" value="UniProtKB-KW"/>
</dbReference>
<dbReference type="PANTHER" id="PTHR43432">
    <property type="entry name" value="SLR0285 PROTEIN"/>
    <property type="match status" value="1"/>
</dbReference>
<evidence type="ECO:0000256" key="2">
    <source>
        <dbReference type="ARBA" id="ARBA00023004"/>
    </source>
</evidence>
<evidence type="ECO:0000313" key="6">
    <source>
        <dbReference type="EMBL" id="WNY25352.1"/>
    </source>
</evidence>
<dbReference type="GeneID" id="89230013"/>
<dbReference type="AlphaFoldDB" id="A0AA96VEX4"/>
<dbReference type="InterPro" id="IPR058240">
    <property type="entry name" value="rSAM_sf"/>
</dbReference>
<keyword evidence="7" id="KW-1185">Reference proteome</keyword>
<evidence type="ECO:0000256" key="3">
    <source>
        <dbReference type="ARBA" id="ARBA00023014"/>
    </source>
</evidence>
<dbReference type="CDD" id="cd01335">
    <property type="entry name" value="Radical_SAM"/>
    <property type="match status" value="1"/>
</dbReference>
<dbReference type="SFLD" id="SFLDG01084">
    <property type="entry name" value="Uncharacterised_Radical_SAM_Su"/>
    <property type="match status" value="1"/>
</dbReference>
<keyword evidence="2" id="KW-0408">Iron</keyword>
<dbReference type="Gene3D" id="3.80.30.30">
    <property type="match status" value="1"/>
</dbReference>
<evidence type="ECO:0000259" key="5">
    <source>
        <dbReference type="Pfam" id="PF04055"/>
    </source>
</evidence>
<name>A0AA96VEX4_9EURY</name>
<proteinExistence type="predicted"/>
<dbReference type="GO" id="GO:0003824">
    <property type="term" value="F:catalytic activity"/>
    <property type="evidence" value="ECO:0007669"/>
    <property type="project" value="InterPro"/>
</dbReference>
<feature type="region of interest" description="Disordered" evidence="4">
    <location>
        <begin position="265"/>
        <end position="286"/>
    </location>
</feature>
<evidence type="ECO:0000313" key="7">
    <source>
        <dbReference type="Proteomes" id="UP001303587"/>
    </source>
</evidence>
<organism evidence="6 7">
    <name type="scientific">Methanolapillus millepedarum</name>
    <dbReference type="NCBI Taxonomy" id="3028296"/>
    <lineage>
        <taxon>Archaea</taxon>
        <taxon>Methanobacteriati</taxon>
        <taxon>Methanobacteriota</taxon>
        <taxon>Stenosarchaea group</taxon>
        <taxon>Methanomicrobia</taxon>
        <taxon>Methanosarcinales</taxon>
        <taxon>Methanosarcinaceae</taxon>
        <taxon>Methanolapillus</taxon>
    </lineage>
</organism>
<dbReference type="Pfam" id="PF04055">
    <property type="entry name" value="Radical_SAM"/>
    <property type="match status" value="1"/>
</dbReference>